<feature type="compositionally biased region" description="Polar residues" evidence="3">
    <location>
        <begin position="1"/>
        <end position="30"/>
    </location>
</feature>
<comment type="caution">
    <text evidence="5">The sequence shown here is derived from an EMBL/GenBank/DDBJ whole genome shotgun (WGS) entry which is preliminary data.</text>
</comment>
<dbReference type="EMBL" id="JBBPFD010000003">
    <property type="protein sequence ID" value="KAK7933635.1"/>
    <property type="molecule type" value="Genomic_DNA"/>
</dbReference>
<keyword evidence="2" id="KW-0547">Nucleotide-binding</keyword>
<evidence type="ECO:0000259" key="4">
    <source>
        <dbReference type="Pfam" id="PF04548"/>
    </source>
</evidence>
<feature type="region of interest" description="Disordered" evidence="3">
    <location>
        <begin position="1"/>
        <end position="32"/>
    </location>
</feature>
<accession>A0AAW0Q3R0</accession>
<protein>
    <recommendedName>
        <fullName evidence="4">AIG1-type G domain-containing protein</fullName>
    </recommendedName>
</protein>
<evidence type="ECO:0000256" key="3">
    <source>
        <dbReference type="SAM" id="MobiDB-lite"/>
    </source>
</evidence>
<gene>
    <name evidence="5" type="ORF">WMY93_004531</name>
</gene>
<dbReference type="InterPro" id="IPR006703">
    <property type="entry name" value="G_AIG1"/>
</dbReference>
<dbReference type="InterPro" id="IPR027417">
    <property type="entry name" value="P-loop_NTPase"/>
</dbReference>
<feature type="domain" description="AIG1-type G" evidence="4">
    <location>
        <begin position="55"/>
        <end position="143"/>
    </location>
</feature>
<evidence type="ECO:0000256" key="1">
    <source>
        <dbReference type="ARBA" id="ARBA00008535"/>
    </source>
</evidence>
<reference evidence="6" key="1">
    <citation type="submission" date="2024-04" db="EMBL/GenBank/DDBJ databases">
        <title>Salinicola lusitanus LLJ914,a marine bacterium isolated from the Okinawa Trough.</title>
        <authorList>
            <person name="Li J."/>
        </authorList>
    </citation>
    <scope>NUCLEOTIDE SEQUENCE [LARGE SCALE GENOMIC DNA]</scope>
</reference>
<dbReference type="Pfam" id="PF04548">
    <property type="entry name" value="AIG1"/>
    <property type="match status" value="1"/>
</dbReference>
<dbReference type="Proteomes" id="UP001460270">
    <property type="component" value="Unassembled WGS sequence"/>
</dbReference>
<dbReference type="Gene3D" id="3.40.50.300">
    <property type="entry name" value="P-loop containing nucleotide triphosphate hydrolases"/>
    <property type="match status" value="1"/>
</dbReference>
<dbReference type="GO" id="GO:0005525">
    <property type="term" value="F:GTP binding"/>
    <property type="evidence" value="ECO:0007669"/>
    <property type="project" value="InterPro"/>
</dbReference>
<dbReference type="AlphaFoldDB" id="A0AAW0Q3R0"/>
<evidence type="ECO:0000313" key="6">
    <source>
        <dbReference type="Proteomes" id="UP001460270"/>
    </source>
</evidence>
<evidence type="ECO:0000256" key="2">
    <source>
        <dbReference type="ARBA" id="ARBA00022741"/>
    </source>
</evidence>
<name>A0AAW0Q3R0_9GOBI</name>
<keyword evidence="6" id="KW-1185">Reference proteome</keyword>
<proteinExistence type="inferred from homology"/>
<comment type="similarity">
    <text evidence="1">Belongs to the TRAFAC class TrmE-Era-EngA-EngB-Septin-like GTPase superfamily. AIG1/Toc34/Toc159-like paraseptin GTPase family. IAN subfamily.</text>
</comment>
<organism evidence="5 6">
    <name type="scientific">Mugilogobius chulae</name>
    <name type="common">yellowstripe goby</name>
    <dbReference type="NCBI Taxonomy" id="88201"/>
    <lineage>
        <taxon>Eukaryota</taxon>
        <taxon>Metazoa</taxon>
        <taxon>Chordata</taxon>
        <taxon>Craniata</taxon>
        <taxon>Vertebrata</taxon>
        <taxon>Euteleostomi</taxon>
        <taxon>Actinopterygii</taxon>
        <taxon>Neopterygii</taxon>
        <taxon>Teleostei</taxon>
        <taxon>Neoteleostei</taxon>
        <taxon>Acanthomorphata</taxon>
        <taxon>Gobiaria</taxon>
        <taxon>Gobiiformes</taxon>
        <taxon>Gobioidei</taxon>
        <taxon>Gobiidae</taxon>
        <taxon>Gobionellinae</taxon>
        <taxon>Mugilogobius</taxon>
    </lineage>
</organism>
<evidence type="ECO:0000313" key="5">
    <source>
        <dbReference type="EMBL" id="KAK7933635.1"/>
    </source>
</evidence>
<sequence>MTINTFSLFRNTDASPSENSQTPHPESRSSLVWLPPDMSELTVVLVGPSWKVEPQKTETHREMKNDQTLTVVNTPDLSNTAQIIEDIKDLSAPLVFLLILQPGHFTEQQKDSLESVLQSSSEQAFERALVLLFTGGEMNEDKREHLNHPPVRDLLCRNKHLWCKDLQRDTLLTEIKTLV</sequence>